<dbReference type="Proteomes" id="UP000268093">
    <property type="component" value="Unassembled WGS sequence"/>
</dbReference>
<dbReference type="EMBL" id="RBNI01014090">
    <property type="protein sequence ID" value="RUP23637.1"/>
    <property type="molecule type" value="Genomic_DNA"/>
</dbReference>
<evidence type="ECO:0000313" key="1">
    <source>
        <dbReference type="EMBL" id="RUP23637.1"/>
    </source>
</evidence>
<gene>
    <name evidence="1" type="ORF">BC936DRAFT_138978</name>
</gene>
<dbReference type="AlphaFoldDB" id="A0A433BBL6"/>
<sequence length="304" mass="34469">MNLKFRRCRTDIHRSGCWSKNSSTVPLRADNLNLIRGRRRQRIVVVVKWKYRMVIMCQRENQVLLWWQCSSHVRKAVIGSASGGLETRRPRSLSHEILMPYTAFIWHSPIWIDHMAVLMWHSSHVTYFLSATQAPPTLLGTTPTPWNHTHSLEPHPPRVVYCTYDTLTTTQSPSPTSATSISTSFSAAPSTPLNPLLFTVPSPHGTAKARIKELAFKRKESNSEKNAIVEMPTSPITHIQPTTPFRDFPSFPLSQLTSFPQFSLYLAHSAAVATHGFHVGFVGLATYHAVSEMPFELRRVEKEE</sequence>
<organism evidence="1 2">
    <name type="scientific">Jimgerdemannia flammicorona</name>
    <dbReference type="NCBI Taxonomy" id="994334"/>
    <lineage>
        <taxon>Eukaryota</taxon>
        <taxon>Fungi</taxon>
        <taxon>Fungi incertae sedis</taxon>
        <taxon>Mucoromycota</taxon>
        <taxon>Mucoromycotina</taxon>
        <taxon>Endogonomycetes</taxon>
        <taxon>Endogonales</taxon>
        <taxon>Endogonaceae</taxon>
        <taxon>Jimgerdemannia</taxon>
    </lineage>
</organism>
<keyword evidence="2" id="KW-1185">Reference proteome</keyword>
<evidence type="ECO:0000313" key="2">
    <source>
        <dbReference type="Proteomes" id="UP000268093"/>
    </source>
</evidence>
<accession>A0A433BBL6</accession>
<reference evidence="1 2" key="1">
    <citation type="journal article" date="2018" name="New Phytol.">
        <title>Phylogenomics of Endogonaceae and evolution of mycorrhizas within Mucoromycota.</title>
        <authorList>
            <person name="Chang Y."/>
            <person name="Desiro A."/>
            <person name="Na H."/>
            <person name="Sandor L."/>
            <person name="Lipzen A."/>
            <person name="Clum A."/>
            <person name="Barry K."/>
            <person name="Grigoriev I.V."/>
            <person name="Martin F.M."/>
            <person name="Stajich J.E."/>
            <person name="Smith M.E."/>
            <person name="Bonito G."/>
            <person name="Spatafora J.W."/>
        </authorList>
    </citation>
    <scope>NUCLEOTIDE SEQUENCE [LARGE SCALE GENOMIC DNA]</scope>
    <source>
        <strain evidence="1 2">GMNB39</strain>
    </source>
</reference>
<comment type="caution">
    <text evidence="1">The sequence shown here is derived from an EMBL/GenBank/DDBJ whole genome shotgun (WGS) entry which is preliminary data.</text>
</comment>
<proteinExistence type="predicted"/>
<protein>
    <submittedName>
        <fullName evidence="1">Uncharacterized protein</fullName>
    </submittedName>
</protein>
<name>A0A433BBL6_9FUNG</name>